<sequence length="236" mass="25659">MRRLPIAAMLMLASTSHGGRPLTSDDAASAERGSCQLEVWLEQQPEFQQAVLAPACGLADGLEFGLTWARGRERTAAEPLSVDMASWAIKWLPVRSPWTTAAGTLVLGLKFSGDYQRLGTSGWQLQGYGVLGLATLELNQDWTLHLNAGPWRDKASRGQASLLNLALVWRPMPSSLVFVEWLGSDRPGLLGAHVRSAGMRWWLHSDKLGLDLSASRQAGVSGTSWTMGLGWYGIGF</sequence>
<dbReference type="EMBL" id="JAVXZY010000001">
    <property type="protein sequence ID" value="MDT8997685.1"/>
    <property type="molecule type" value="Genomic_DNA"/>
</dbReference>
<evidence type="ECO:0000313" key="1">
    <source>
        <dbReference type="EMBL" id="MDT8997685.1"/>
    </source>
</evidence>
<protein>
    <recommendedName>
        <fullName evidence="3">Transporter</fullName>
    </recommendedName>
</protein>
<accession>A0ABU3P530</accession>
<name>A0ABU3P530_9BURK</name>
<dbReference type="RefSeq" id="WP_315647905.1">
    <property type="nucleotide sequence ID" value="NZ_JAVXZY010000001.1"/>
</dbReference>
<dbReference type="Proteomes" id="UP001246372">
    <property type="component" value="Unassembled WGS sequence"/>
</dbReference>
<reference evidence="1" key="1">
    <citation type="submission" date="2023-09" db="EMBL/GenBank/DDBJ databases">
        <title>Paucibacter sp. APW11 Genome sequencing and assembly.</title>
        <authorList>
            <person name="Kim I."/>
        </authorList>
    </citation>
    <scope>NUCLEOTIDE SEQUENCE</scope>
    <source>
        <strain evidence="1">APW11</strain>
    </source>
</reference>
<comment type="caution">
    <text evidence="1">The sequence shown here is derived from an EMBL/GenBank/DDBJ whole genome shotgun (WGS) entry which is preliminary data.</text>
</comment>
<evidence type="ECO:0008006" key="3">
    <source>
        <dbReference type="Google" id="ProtNLM"/>
    </source>
</evidence>
<keyword evidence="2" id="KW-1185">Reference proteome</keyword>
<gene>
    <name evidence="1" type="ORF">RQP53_00185</name>
</gene>
<organism evidence="1 2">
    <name type="scientific">Roseateles aquae</name>
    <dbReference type="NCBI Taxonomy" id="3077235"/>
    <lineage>
        <taxon>Bacteria</taxon>
        <taxon>Pseudomonadati</taxon>
        <taxon>Pseudomonadota</taxon>
        <taxon>Betaproteobacteria</taxon>
        <taxon>Burkholderiales</taxon>
        <taxon>Sphaerotilaceae</taxon>
        <taxon>Roseateles</taxon>
    </lineage>
</organism>
<proteinExistence type="predicted"/>
<evidence type="ECO:0000313" key="2">
    <source>
        <dbReference type="Proteomes" id="UP001246372"/>
    </source>
</evidence>